<reference evidence="3 4" key="1">
    <citation type="submission" date="2016-08" db="EMBL/GenBank/DDBJ databases">
        <authorList>
            <person name="Seilhamer J.J."/>
        </authorList>
    </citation>
    <scope>NUCLEOTIDE SEQUENCE [LARGE SCALE GENOMIC DNA]</scope>
    <source>
        <strain evidence="3 4">CFBP4641</strain>
    </source>
</reference>
<comment type="caution">
    <text evidence="3">The sequence shown here is derived from an EMBL/GenBank/DDBJ whole genome shotgun (WGS) entry which is preliminary data.</text>
</comment>
<dbReference type="Proteomes" id="UP000247346">
    <property type="component" value="Unassembled WGS sequence"/>
</dbReference>
<dbReference type="AlphaFoldDB" id="A0A2P5Z9E8"/>
<accession>A0A2P5Z9E8</accession>
<name>A0A2P5Z9E8_9XANT</name>
<evidence type="ECO:0000313" key="4">
    <source>
        <dbReference type="Proteomes" id="UP000247346"/>
    </source>
</evidence>
<keyword evidence="2" id="KW-0732">Signal</keyword>
<evidence type="ECO:0008006" key="5">
    <source>
        <dbReference type="Google" id="ProtNLM"/>
    </source>
</evidence>
<dbReference type="OrthoDB" id="6006541at2"/>
<dbReference type="EMBL" id="MDEK01000001">
    <property type="protein sequence ID" value="PPU85275.1"/>
    <property type="molecule type" value="Genomic_DNA"/>
</dbReference>
<sequence>MIRVVPAVLATLLGVAGSAGGQTPDTTQAPDPAPQRSALAQSLTPPCLSIVQDTASIGLPRDVLERAAAIARTSPTAPRGNEAQRLAWIAGTRAQALLDAAEGAGVTRDRFGCNALAYAKVPADSFYLVGQLLEHGQAAVWLPASGRFAATVEIRRDNPQCQRGPMGSLAYRVDDEKTPLLFLVACVT</sequence>
<evidence type="ECO:0000256" key="2">
    <source>
        <dbReference type="SAM" id="SignalP"/>
    </source>
</evidence>
<evidence type="ECO:0000256" key="1">
    <source>
        <dbReference type="SAM" id="MobiDB-lite"/>
    </source>
</evidence>
<evidence type="ECO:0000313" key="3">
    <source>
        <dbReference type="EMBL" id="PPU85275.1"/>
    </source>
</evidence>
<feature type="region of interest" description="Disordered" evidence="1">
    <location>
        <begin position="19"/>
        <end position="38"/>
    </location>
</feature>
<feature type="chain" id="PRO_5015144852" description="SCP domain-containing protein" evidence="2">
    <location>
        <begin position="22"/>
        <end position="188"/>
    </location>
</feature>
<protein>
    <recommendedName>
        <fullName evidence="5">SCP domain-containing protein</fullName>
    </recommendedName>
</protein>
<proteinExistence type="predicted"/>
<feature type="signal peptide" evidence="2">
    <location>
        <begin position="1"/>
        <end position="21"/>
    </location>
</feature>
<gene>
    <name evidence="3" type="ORF">XsacCFBP4641_01395</name>
</gene>
<organism evidence="3 4">
    <name type="scientific">Xanthomonas sacchari</name>
    <dbReference type="NCBI Taxonomy" id="56458"/>
    <lineage>
        <taxon>Bacteria</taxon>
        <taxon>Pseudomonadati</taxon>
        <taxon>Pseudomonadota</taxon>
        <taxon>Gammaproteobacteria</taxon>
        <taxon>Lysobacterales</taxon>
        <taxon>Lysobacteraceae</taxon>
        <taxon>Xanthomonas</taxon>
    </lineage>
</organism>